<dbReference type="GO" id="GO:0016747">
    <property type="term" value="F:acyltransferase activity, transferring groups other than amino-acyl groups"/>
    <property type="evidence" value="ECO:0007669"/>
    <property type="project" value="InterPro"/>
</dbReference>
<dbReference type="Gene3D" id="3.40.630.30">
    <property type="match status" value="1"/>
</dbReference>
<gene>
    <name evidence="4" type="ORF">DT076_07965</name>
</gene>
<protein>
    <submittedName>
        <fullName evidence="4">GNAT family N-acetyltransferase</fullName>
    </submittedName>
</protein>
<accession>A0A367YX77</accession>
<dbReference type="Pfam" id="PF00583">
    <property type="entry name" value="Acetyltransf_1"/>
    <property type="match status" value="1"/>
</dbReference>
<dbReference type="SUPFAM" id="SSF55729">
    <property type="entry name" value="Acyl-CoA N-acyltransferases (Nat)"/>
    <property type="match status" value="1"/>
</dbReference>
<dbReference type="PANTHER" id="PTHR43877:SF5">
    <property type="entry name" value="BLL8307 PROTEIN"/>
    <property type="match status" value="1"/>
</dbReference>
<comment type="caution">
    <text evidence="4">The sequence shown here is derived from an EMBL/GenBank/DDBJ whole genome shotgun (WGS) entry which is preliminary data.</text>
</comment>
<evidence type="ECO:0000256" key="1">
    <source>
        <dbReference type="ARBA" id="ARBA00022679"/>
    </source>
</evidence>
<dbReference type="PANTHER" id="PTHR43877">
    <property type="entry name" value="AMINOALKYLPHOSPHONATE N-ACETYLTRANSFERASE-RELATED-RELATED"/>
    <property type="match status" value="1"/>
</dbReference>
<organism evidence="4 5">
    <name type="scientific">Desertihabitans brevis</name>
    <dbReference type="NCBI Taxonomy" id="2268447"/>
    <lineage>
        <taxon>Bacteria</taxon>
        <taxon>Bacillati</taxon>
        <taxon>Actinomycetota</taxon>
        <taxon>Actinomycetes</taxon>
        <taxon>Propionibacteriales</taxon>
        <taxon>Propionibacteriaceae</taxon>
        <taxon>Desertihabitans</taxon>
    </lineage>
</organism>
<evidence type="ECO:0000259" key="3">
    <source>
        <dbReference type="PROSITE" id="PS51186"/>
    </source>
</evidence>
<reference evidence="4 5" key="1">
    <citation type="submission" date="2018-07" db="EMBL/GenBank/DDBJ databases">
        <title>Desertimonas flava gen. nov. sp. nov.</title>
        <authorList>
            <person name="Liu S."/>
        </authorList>
    </citation>
    <scope>NUCLEOTIDE SEQUENCE [LARGE SCALE GENOMIC DNA]</scope>
    <source>
        <strain evidence="4 5">16Sb5-5</strain>
    </source>
</reference>
<dbReference type="AlphaFoldDB" id="A0A367YX77"/>
<evidence type="ECO:0000256" key="2">
    <source>
        <dbReference type="ARBA" id="ARBA00023315"/>
    </source>
</evidence>
<feature type="domain" description="N-acetyltransferase" evidence="3">
    <location>
        <begin position="7"/>
        <end position="144"/>
    </location>
</feature>
<dbReference type="InterPro" id="IPR000182">
    <property type="entry name" value="GNAT_dom"/>
</dbReference>
<dbReference type="InterPro" id="IPR050832">
    <property type="entry name" value="Bact_Acetyltransf"/>
</dbReference>
<keyword evidence="5" id="KW-1185">Reference proteome</keyword>
<dbReference type="EMBL" id="QOUI01000004">
    <property type="protein sequence ID" value="RCK70119.1"/>
    <property type="molecule type" value="Genomic_DNA"/>
</dbReference>
<evidence type="ECO:0000313" key="4">
    <source>
        <dbReference type="EMBL" id="RCK70119.1"/>
    </source>
</evidence>
<dbReference type="InterPro" id="IPR016181">
    <property type="entry name" value="Acyl_CoA_acyltransferase"/>
</dbReference>
<sequence>MHDPGSVEVRELLGRHLAFTALHSPPEDVHALDIDALRGPGITFYGLRCDDRLAAVGALRRLSGAHAELKSMHTRAELRGRGLARRLLDALVERAVADGCTRISLETGTAAAFAPARALYTSAGFRPCAPFGGYHPSPHSTFFTRVVG</sequence>
<proteinExistence type="predicted"/>
<evidence type="ECO:0000313" key="5">
    <source>
        <dbReference type="Proteomes" id="UP000252770"/>
    </source>
</evidence>
<dbReference type="Proteomes" id="UP000252770">
    <property type="component" value="Unassembled WGS sequence"/>
</dbReference>
<keyword evidence="2" id="KW-0012">Acyltransferase</keyword>
<dbReference type="PROSITE" id="PS51186">
    <property type="entry name" value="GNAT"/>
    <property type="match status" value="1"/>
</dbReference>
<dbReference type="CDD" id="cd04301">
    <property type="entry name" value="NAT_SF"/>
    <property type="match status" value="1"/>
</dbReference>
<name>A0A367YX77_9ACTN</name>
<keyword evidence="1 4" id="KW-0808">Transferase</keyword>